<feature type="compositionally biased region" description="Basic and acidic residues" evidence="2">
    <location>
        <begin position="23"/>
        <end position="32"/>
    </location>
</feature>
<feature type="compositionally biased region" description="Low complexity" evidence="2">
    <location>
        <begin position="242"/>
        <end position="256"/>
    </location>
</feature>
<feature type="compositionally biased region" description="Low complexity" evidence="2">
    <location>
        <begin position="767"/>
        <end position="780"/>
    </location>
</feature>
<name>A0A9N9TGT1_PHYSR</name>
<feature type="region of interest" description="Disordered" evidence="2">
    <location>
        <begin position="1"/>
        <end position="57"/>
    </location>
</feature>
<gene>
    <name evidence="3" type="ORF">PHYEVI_LOCUS4223</name>
</gene>
<feature type="region of interest" description="Disordered" evidence="2">
    <location>
        <begin position="1063"/>
        <end position="1084"/>
    </location>
</feature>
<reference evidence="3" key="1">
    <citation type="submission" date="2022-01" db="EMBL/GenBank/DDBJ databases">
        <authorList>
            <person name="King R."/>
        </authorList>
    </citation>
    <scope>NUCLEOTIDE SEQUENCE</scope>
</reference>
<feature type="region of interest" description="Disordered" evidence="2">
    <location>
        <begin position="121"/>
        <end position="313"/>
    </location>
</feature>
<feature type="compositionally biased region" description="Polar residues" evidence="2">
    <location>
        <begin position="181"/>
        <end position="192"/>
    </location>
</feature>
<dbReference type="PANTHER" id="PTHR14429:SF22">
    <property type="entry name" value="AGAP013055-PA"/>
    <property type="match status" value="1"/>
</dbReference>
<dbReference type="EMBL" id="OU900108">
    <property type="protein sequence ID" value="CAG9857825.1"/>
    <property type="molecule type" value="Genomic_DNA"/>
</dbReference>
<evidence type="ECO:0000313" key="3">
    <source>
        <dbReference type="EMBL" id="CAG9857825.1"/>
    </source>
</evidence>
<dbReference type="OrthoDB" id="10060000at2759"/>
<dbReference type="Pfam" id="PF15336">
    <property type="entry name" value="Auts2"/>
    <property type="match status" value="1"/>
</dbReference>
<keyword evidence="1" id="KW-0597">Phosphoprotein</keyword>
<keyword evidence="4" id="KW-1185">Reference proteome</keyword>
<feature type="compositionally biased region" description="Low complexity" evidence="2">
    <location>
        <begin position="451"/>
        <end position="466"/>
    </location>
</feature>
<sequence length="1167" mass="126877">MDVEVKQRNRRRKRAQRMQAQREFNKADHLDGDSGDEDVVQAKPPRPPNRRKKSKEPLCEEDIIEGFSILQFRSYEDLELVLKIAVKENIKRLTDVERPKIEPKAHITNHILVQHNHGLTLTQDPATSDDSGRASERLTGSSVAPRDADSSRDRLSDASSRCSSGKGYICDSEGEDDKGSDASSVIFASTPASRKHEFPGALPPGLPSLNHGTSGSPVPAPTPPNLPVPSPAPAQQPPQHPPQAIASASVSSGAGVLTPPPPVASGKSSKDPLPPPSCPLPSVATQQPPGVPTAVSMPQPAAAAPVAHHPSLPPALDSTDIVPGGRAMRTESPAVATSANAAVAPSPGHYHHPAASYQHHQQSTLYAPYATTVVATAPSHTASFMSMPMTTAVATAASLNAAPPPQMAAPVVGKASVPAQHHDRDNKLMAAAQRGPSPLRDNRERESYSNVSSLSRTSVATTTTPTPVCPPPTTAVSSSLATNNPSKPWTSNASQPPASAASAVVAASPTQLSPAPPRPTPPLHSSFPSAPIFAAPPPLPPPVSRASPMAVPPANPNPFSAESLFQTNKYPSNQADMLRRELDSRFLASQDRSLGVAPPPYLRTEMHQHQHHHTHVHQHTTSLLPSPAASSLYPSQLSLTPVEPLARRRESSFKDIPKLGSVDSPFYRQNLGLPGTYPGYTPGLMHPGLASGPTPFVPPNHLPTFQPKSMAPQDPTKPKIVKTGKWNAMHVRVAWEIYHHQQKSGEAKGTLASATAAVAAAAAAKSSSDLLRPPTHLFSSRPPPPPPHELSPYPMSLGGHRPPPGFDQPHHPGSLFTTPGGHLAKSPFSAASTLSPFARYGPGPLGSSATSPFSMSPFARDAGHLAALHHDPWRSLRFPPAVNPLPPSMPGLGSGGAPPPWSLKPDPVLEQREREAREREERERERLRREREERERREREEKQRRLEQQQQEQRERERKEREKREMERRELERQRERERERLLQEQRLAESAKMQPTLLRERSPLRNGDMSDIRIKEEPRIKEEDMMARSDQSYYRYNPFLRHPGALQPPGPPASVLDRSRMMQHGLPPHPYHAPTTHWGAAPPPPPSDPFYRYGYNPIVDAMRAQEERDRASFFGAYAASHHASQLRPKDPALMNLRPGPGPPPPMNPHKMSATPPADLHKKEEPR</sequence>
<feature type="compositionally biased region" description="Low complexity" evidence="2">
    <location>
        <begin position="523"/>
        <end position="533"/>
    </location>
</feature>
<organism evidence="3 4">
    <name type="scientific">Phyllotreta striolata</name>
    <name type="common">Striped flea beetle</name>
    <name type="synonym">Crioceris striolata</name>
    <dbReference type="NCBI Taxonomy" id="444603"/>
    <lineage>
        <taxon>Eukaryota</taxon>
        <taxon>Metazoa</taxon>
        <taxon>Ecdysozoa</taxon>
        <taxon>Arthropoda</taxon>
        <taxon>Hexapoda</taxon>
        <taxon>Insecta</taxon>
        <taxon>Pterygota</taxon>
        <taxon>Neoptera</taxon>
        <taxon>Endopterygota</taxon>
        <taxon>Coleoptera</taxon>
        <taxon>Polyphaga</taxon>
        <taxon>Cucujiformia</taxon>
        <taxon>Chrysomeloidea</taxon>
        <taxon>Chrysomelidae</taxon>
        <taxon>Galerucinae</taxon>
        <taxon>Alticini</taxon>
        <taxon>Phyllotreta</taxon>
    </lineage>
</organism>
<dbReference type="InterPro" id="IPR023246">
    <property type="entry name" value="AUTS2"/>
</dbReference>
<feature type="compositionally biased region" description="Low complexity" evidence="2">
    <location>
        <begin position="294"/>
        <end position="313"/>
    </location>
</feature>
<feature type="compositionally biased region" description="Basic and acidic residues" evidence="2">
    <location>
        <begin position="999"/>
        <end position="1027"/>
    </location>
</feature>
<feature type="compositionally biased region" description="Pro residues" evidence="2">
    <location>
        <begin position="218"/>
        <end position="241"/>
    </location>
</feature>
<proteinExistence type="predicted"/>
<feature type="region of interest" description="Disordered" evidence="2">
    <location>
        <begin position="430"/>
        <end position="533"/>
    </location>
</feature>
<evidence type="ECO:0000256" key="1">
    <source>
        <dbReference type="ARBA" id="ARBA00022553"/>
    </source>
</evidence>
<feature type="compositionally biased region" description="Polar residues" evidence="2">
    <location>
        <begin position="480"/>
        <end position="492"/>
    </location>
</feature>
<accession>A0A9N9TGT1</accession>
<evidence type="ECO:0008006" key="5">
    <source>
        <dbReference type="Google" id="ProtNLM"/>
    </source>
</evidence>
<evidence type="ECO:0000313" key="4">
    <source>
        <dbReference type="Proteomes" id="UP001153712"/>
    </source>
</evidence>
<protein>
    <recommendedName>
        <fullName evidence="5">Autism susceptibility gene 2 protein</fullName>
    </recommendedName>
</protein>
<dbReference type="AlphaFoldDB" id="A0A9N9TGT1"/>
<feature type="compositionally biased region" description="Low complexity" evidence="2">
    <location>
        <begin position="493"/>
        <end position="513"/>
    </location>
</feature>
<dbReference type="Proteomes" id="UP001153712">
    <property type="component" value="Chromosome 15"/>
</dbReference>
<feature type="region of interest" description="Disordered" evidence="2">
    <location>
        <begin position="884"/>
        <end position="1027"/>
    </location>
</feature>
<feature type="region of interest" description="Disordered" evidence="2">
    <location>
        <begin position="1120"/>
        <end position="1167"/>
    </location>
</feature>
<feature type="region of interest" description="Disordered" evidence="2">
    <location>
        <begin position="767"/>
        <end position="814"/>
    </location>
</feature>
<feature type="compositionally biased region" description="Basic and acidic residues" evidence="2">
    <location>
        <begin position="907"/>
        <end position="990"/>
    </location>
</feature>
<feature type="compositionally biased region" description="Basic and acidic residues" evidence="2">
    <location>
        <begin position="146"/>
        <end position="156"/>
    </location>
</feature>
<dbReference type="PANTHER" id="PTHR14429">
    <property type="entry name" value="FIBROSIN FAMILY MEMBER"/>
    <property type="match status" value="1"/>
</dbReference>
<evidence type="ECO:0000256" key="2">
    <source>
        <dbReference type="SAM" id="MobiDB-lite"/>
    </source>
</evidence>